<dbReference type="AlphaFoldDB" id="A0A329SHD6"/>
<feature type="coiled-coil region" evidence="1">
    <location>
        <begin position="147"/>
        <end position="174"/>
    </location>
</feature>
<dbReference type="OrthoDB" id="128563at2759"/>
<evidence type="ECO:0000256" key="2">
    <source>
        <dbReference type="SAM" id="MobiDB-lite"/>
    </source>
</evidence>
<gene>
    <name evidence="3" type="ORF">PC110_g8617</name>
</gene>
<accession>A0A329SHD6</accession>
<organism evidence="3 4">
    <name type="scientific">Phytophthora cactorum</name>
    <dbReference type="NCBI Taxonomy" id="29920"/>
    <lineage>
        <taxon>Eukaryota</taxon>
        <taxon>Sar</taxon>
        <taxon>Stramenopiles</taxon>
        <taxon>Oomycota</taxon>
        <taxon>Peronosporomycetes</taxon>
        <taxon>Peronosporales</taxon>
        <taxon>Peronosporaceae</taxon>
        <taxon>Phytophthora</taxon>
    </lineage>
</organism>
<proteinExistence type="predicted"/>
<feature type="compositionally biased region" description="Low complexity" evidence="2">
    <location>
        <begin position="358"/>
        <end position="372"/>
    </location>
</feature>
<feature type="region of interest" description="Disordered" evidence="2">
    <location>
        <begin position="325"/>
        <end position="423"/>
    </location>
</feature>
<feature type="compositionally biased region" description="Polar residues" evidence="2">
    <location>
        <begin position="8"/>
        <end position="21"/>
    </location>
</feature>
<dbReference type="EMBL" id="MJFZ01000180">
    <property type="protein sequence ID" value="RAW35088.1"/>
    <property type="molecule type" value="Genomic_DNA"/>
</dbReference>
<dbReference type="Proteomes" id="UP000251314">
    <property type="component" value="Unassembled WGS sequence"/>
</dbReference>
<evidence type="ECO:0000313" key="3">
    <source>
        <dbReference type="EMBL" id="RAW35088.1"/>
    </source>
</evidence>
<sequence>MVVDLATSPESDPESSGSTRTLLPGRPSSPGDTTSGASNKLDSAGSVSLSSLVALIARQGDERQEDHTFLARLMAYGLTRPNKPSNPTQRQALLNASSATELLVVLPGPYTAPDYSQSLAELKADLYTAQSENASLTRWLDTLAIENADLGTRMKVAEKQVADLEADAKHSANHVASLCKARLHNQQVQDRLAEIKTLHQTIADKNTAYITLQGVAAKHFEELQESARLLNSTSDPALRHAQAVVKDQRAVILRQKRIIQRQVFFLSLHDPHMAAAAGAGLDVPGLNPADLKLNARLCRLFEMRFPEVVYIPAGESRRFELTIHPRQDGSGASPIAAVRSAATPAGSSETSVAFGPVASSAEEPASSASLLPRPHRTLDKLRRAPLSTLTPKEQLGRYANPKSPTAAGSRRCPSAPPPPQPYA</sequence>
<name>A0A329SHD6_9STRA</name>
<evidence type="ECO:0000313" key="4">
    <source>
        <dbReference type="Proteomes" id="UP000251314"/>
    </source>
</evidence>
<dbReference type="VEuPathDB" id="FungiDB:PC110_g8617"/>
<keyword evidence="1" id="KW-0175">Coiled coil</keyword>
<feature type="compositionally biased region" description="Pro residues" evidence="2">
    <location>
        <begin position="414"/>
        <end position="423"/>
    </location>
</feature>
<feature type="region of interest" description="Disordered" evidence="2">
    <location>
        <begin position="1"/>
        <end position="43"/>
    </location>
</feature>
<keyword evidence="4" id="KW-1185">Reference proteome</keyword>
<feature type="compositionally biased region" description="Polar residues" evidence="2">
    <location>
        <begin position="30"/>
        <end position="40"/>
    </location>
</feature>
<comment type="caution">
    <text evidence="3">The sequence shown here is derived from an EMBL/GenBank/DDBJ whole genome shotgun (WGS) entry which is preliminary data.</text>
</comment>
<reference evidence="3 4" key="1">
    <citation type="submission" date="2018-01" db="EMBL/GenBank/DDBJ databases">
        <title>Draft genome of the strawberry crown rot pathogen Phytophthora cactorum.</title>
        <authorList>
            <person name="Armitage A.D."/>
            <person name="Lysoe E."/>
            <person name="Nellist C.F."/>
            <person name="Harrison R.J."/>
            <person name="Brurberg M.B."/>
        </authorList>
    </citation>
    <scope>NUCLEOTIDE SEQUENCE [LARGE SCALE GENOMIC DNA]</scope>
    <source>
        <strain evidence="3 4">10300</strain>
    </source>
</reference>
<dbReference type="STRING" id="29920.A0A329SHD6"/>
<evidence type="ECO:0000256" key="1">
    <source>
        <dbReference type="SAM" id="Coils"/>
    </source>
</evidence>
<protein>
    <submittedName>
        <fullName evidence="3">Uncharacterized protein</fullName>
    </submittedName>
</protein>